<dbReference type="Pfam" id="PF17107">
    <property type="entry name" value="SesA"/>
    <property type="match status" value="1"/>
</dbReference>
<evidence type="ECO:0000313" key="2">
    <source>
        <dbReference type="EMBL" id="KAH7175990.1"/>
    </source>
</evidence>
<organism evidence="2 3">
    <name type="scientific">Dactylonectria macrodidyma</name>
    <dbReference type="NCBI Taxonomy" id="307937"/>
    <lineage>
        <taxon>Eukaryota</taxon>
        <taxon>Fungi</taxon>
        <taxon>Dikarya</taxon>
        <taxon>Ascomycota</taxon>
        <taxon>Pezizomycotina</taxon>
        <taxon>Sordariomycetes</taxon>
        <taxon>Hypocreomycetidae</taxon>
        <taxon>Hypocreales</taxon>
        <taxon>Nectriaceae</taxon>
        <taxon>Dactylonectria</taxon>
    </lineage>
</organism>
<sequence length="123" mass="13557">MLGDEVVNSIAVITTTLRKAAENYETMKDDTDLPPTFHAAGQRPGLVQHALEIVKDQLKGNRLANRYVRANRSLTADVEAGSLPCPPVRQQRREKAVEILMVRIMEAMLVMAEDGAIKDATEA</sequence>
<dbReference type="InterPro" id="IPR031352">
    <property type="entry name" value="SesA"/>
</dbReference>
<reference evidence="2" key="1">
    <citation type="journal article" date="2021" name="Nat. Commun.">
        <title>Genetic determinants of endophytism in the Arabidopsis root mycobiome.</title>
        <authorList>
            <person name="Mesny F."/>
            <person name="Miyauchi S."/>
            <person name="Thiergart T."/>
            <person name="Pickel B."/>
            <person name="Atanasova L."/>
            <person name="Karlsson M."/>
            <person name="Huettel B."/>
            <person name="Barry K.W."/>
            <person name="Haridas S."/>
            <person name="Chen C."/>
            <person name="Bauer D."/>
            <person name="Andreopoulos W."/>
            <person name="Pangilinan J."/>
            <person name="LaButti K."/>
            <person name="Riley R."/>
            <person name="Lipzen A."/>
            <person name="Clum A."/>
            <person name="Drula E."/>
            <person name="Henrissat B."/>
            <person name="Kohler A."/>
            <person name="Grigoriev I.V."/>
            <person name="Martin F.M."/>
            <person name="Hacquard S."/>
        </authorList>
    </citation>
    <scope>NUCLEOTIDE SEQUENCE</scope>
    <source>
        <strain evidence="2">MPI-CAGE-AT-0147</strain>
    </source>
</reference>
<proteinExistence type="predicted"/>
<evidence type="ECO:0000313" key="3">
    <source>
        <dbReference type="Proteomes" id="UP000738349"/>
    </source>
</evidence>
<dbReference type="EMBL" id="JAGMUV010000001">
    <property type="protein sequence ID" value="KAH7175990.1"/>
    <property type="molecule type" value="Genomic_DNA"/>
</dbReference>
<name>A0A9P9JMS9_9HYPO</name>
<keyword evidence="3" id="KW-1185">Reference proteome</keyword>
<dbReference type="OrthoDB" id="674604at2759"/>
<accession>A0A9P9JMS9</accession>
<gene>
    <name evidence="2" type="ORF">EDB81DRAFT_874805</name>
</gene>
<evidence type="ECO:0000259" key="1">
    <source>
        <dbReference type="Pfam" id="PF17107"/>
    </source>
</evidence>
<dbReference type="AlphaFoldDB" id="A0A9P9JMS9"/>
<comment type="caution">
    <text evidence="2">The sequence shown here is derived from an EMBL/GenBank/DDBJ whole genome shotgun (WGS) entry which is preliminary data.</text>
</comment>
<dbReference type="Proteomes" id="UP000738349">
    <property type="component" value="Unassembled WGS sequence"/>
</dbReference>
<feature type="domain" description="NACHT-NTPase and P-loop NTPases N-terminal" evidence="1">
    <location>
        <begin position="10"/>
        <end position="67"/>
    </location>
</feature>
<protein>
    <recommendedName>
        <fullName evidence="1">NACHT-NTPase and P-loop NTPases N-terminal domain-containing protein</fullName>
    </recommendedName>
</protein>